<comment type="caution">
    <text evidence="2">The sequence shown here is derived from an EMBL/GenBank/DDBJ whole genome shotgun (WGS) entry which is preliminary data.</text>
</comment>
<sequence length="87" mass="9856">GDARSSEGEIKPPQKLGAICLPHSCRRHGGQLENERERARENRCRISDERCGTEREAAKQKRRQLNEDEREGEAGEAKICNKIENGI</sequence>
<gene>
    <name evidence="2" type="ORF">PLOB_00025743</name>
</gene>
<accession>A0ABN8RQ32</accession>
<protein>
    <submittedName>
        <fullName evidence="2">Uncharacterized protein</fullName>
    </submittedName>
</protein>
<evidence type="ECO:0000313" key="3">
    <source>
        <dbReference type="Proteomes" id="UP001159405"/>
    </source>
</evidence>
<dbReference type="Proteomes" id="UP001159405">
    <property type="component" value="Unassembled WGS sequence"/>
</dbReference>
<keyword evidence="3" id="KW-1185">Reference proteome</keyword>
<name>A0ABN8RQ32_9CNID</name>
<reference evidence="2 3" key="1">
    <citation type="submission" date="2022-05" db="EMBL/GenBank/DDBJ databases">
        <authorList>
            <consortium name="Genoscope - CEA"/>
            <person name="William W."/>
        </authorList>
    </citation>
    <scope>NUCLEOTIDE SEQUENCE [LARGE SCALE GENOMIC DNA]</scope>
</reference>
<feature type="non-terminal residue" evidence="2">
    <location>
        <position position="87"/>
    </location>
</feature>
<evidence type="ECO:0000313" key="2">
    <source>
        <dbReference type="EMBL" id="CAH3181605.1"/>
    </source>
</evidence>
<evidence type="ECO:0000256" key="1">
    <source>
        <dbReference type="SAM" id="MobiDB-lite"/>
    </source>
</evidence>
<proteinExistence type="predicted"/>
<dbReference type="EMBL" id="CALNXK010000301">
    <property type="protein sequence ID" value="CAH3181605.1"/>
    <property type="molecule type" value="Genomic_DNA"/>
</dbReference>
<feature type="non-terminal residue" evidence="2">
    <location>
        <position position="1"/>
    </location>
</feature>
<feature type="region of interest" description="Disordered" evidence="1">
    <location>
        <begin position="50"/>
        <end position="75"/>
    </location>
</feature>
<organism evidence="2 3">
    <name type="scientific">Porites lobata</name>
    <dbReference type="NCBI Taxonomy" id="104759"/>
    <lineage>
        <taxon>Eukaryota</taxon>
        <taxon>Metazoa</taxon>
        <taxon>Cnidaria</taxon>
        <taxon>Anthozoa</taxon>
        <taxon>Hexacorallia</taxon>
        <taxon>Scleractinia</taxon>
        <taxon>Fungiina</taxon>
        <taxon>Poritidae</taxon>
        <taxon>Porites</taxon>
    </lineage>
</organism>